<accession>A0A1V9EFV6</accession>
<gene>
    <name evidence="2" type="ORF">A4H97_10765</name>
</gene>
<dbReference type="PROSITE" id="PS51725">
    <property type="entry name" value="ABM"/>
    <property type="match status" value="1"/>
</dbReference>
<dbReference type="PANTHER" id="PTHR33336:SF3">
    <property type="entry name" value="ABM DOMAIN-CONTAINING PROTEIN"/>
    <property type="match status" value="1"/>
</dbReference>
<dbReference type="InterPro" id="IPR050744">
    <property type="entry name" value="AI-2_Isomerase_LsrG"/>
</dbReference>
<dbReference type="PROSITE" id="PS51257">
    <property type="entry name" value="PROKAR_LIPOPROTEIN"/>
    <property type="match status" value="1"/>
</dbReference>
<protein>
    <recommendedName>
        <fullName evidence="1">ABM domain-containing protein</fullName>
    </recommendedName>
</protein>
<evidence type="ECO:0000313" key="3">
    <source>
        <dbReference type="Proteomes" id="UP000192610"/>
    </source>
</evidence>
<sequence>MKIFKYTWRIFCMVYLVSLIVSCKTHKTPQKPEKVRLAKVVIDSAQLESYKTFLKEEIEASVSKEPGVLTLYAVFDKERPTHLTILEIYLNEEAYQSHLKTSHFLTYKNGTMNMVKDLELIETDPLIPELKIK</sequence>
<evidence type="ECO:0000259" key="1">
    <source>
        <dbReference type="PROSITE" id="PS51725"/>
    </source>
</evidence>
<feature type="domain" description="ABM" evidence="1">
    <location>
        <begin position="34"/>
        <end position="130"/>
    </location>
</feature>
<proteinExistence type="predicted"/>
<evidence type="ECO:0000313" key="2">
    <source>
        <dbReference type="EMBL" id="OQP44834.1"/>
    </source>
</evidence>
<organism evidence="2 3">
    <name type="scientific">Niastella yeongjuensis</name>
    <dbReference type="NCBI Taxonomy" id="354355"/>
    <lineage>
        <taxon>Bacteria</taxon>
        <taxon>Pseudomonadati</taxon>
        <taxon>Bacteroidota</taxon>
        <taxon>Chitinophagia</taxon>
        <taxon>Chitinophagales</taxon>
        <taxon>Chitinophagaceae</taxon>
        <taxon>Niastella</taxon>
    </lineage>
</organism>
<dbReference type="STRING" id="354355.SAMN05660816_05945"/>
<dbReference type="AlphaFoldDB" id="A0A1V9EFV6"/>
<dbReference type="GO" id="GO:0003824">
    <property type="term" value="F:catalytic activity"/>
    <property type="evidence" value="ECO:0007669"/>
    <property type="project" value="TreeGrafter"/>
</dbReference>
<dbReference type="EMBL" id="LVXG01000034">
    <property type="protein sequence ID" value="OQP44834.1"/>
    <property type="molecule type" value="Genomic_DNA"/>
</dbReference>
<dbReference type="InterPro" id="IPR011008">
    <property type="entry name" value="Dimeric_a/b-barrel"/>
</dbReference>
<dbReference type="SUPFAM" id="SSF54909">
    <property type="entry name" value="Dimeric alpha+beta barrel"/>
    <property type="match status" value="1"/>
</dbReference>
<dbReference type="Gene3D" id="3.30.70.100">
    <property type="match status" value="1"/>
</dbReference>
<dbReference type="Pfam" id="PF03992">
    <property type="entry name" value="ABM"/>
    <property type="match status" value="1"/>
</dbReference>
<dbReference type="InterPro" id="IPR007138">
    <property type="entry name" value="ABM_dom"/>
</dbReference>
<keyword evidence="3" id="KW-1185">Reference proteome</keyword>
<dbReference type="RefSeq" id="WP_242673200.1">
    <property type="nucleotide sequence ID" value="NZ_FOCZ01000016.1"/>
</dbReference>
<comment type="caution">
    <text evidence="2">The sequence shown here is derived from an EMBL/GenBank/DDBJ whole genome shotgun (WGS) entry which is preliminary data.</text>
</comment>
<reference evidence="3" key="1">
    <citation type="submission" date="2016-04" db="EMBL/GenBank/DDBJ databases">
        <authorList>
            <person name="Chen L."/>
            <person name="Zhuang W."/>
            <person name="Wang G."/>
        </authorList>
    </citation>
    <scope>NUCLEOTIDE SEQUENCE [LARGE SCALE GENOMIC DNA]</scope>
    <source>
        <strain evidence="3">17621</strain>
    </source>
</reference>
<dbReference type="Proteomes" id="UP000192610">
    <property type="component" value="Unassembled WGS sequence"/>
</dbReference>
<name>A0A1V9EFV6_9BACT</name>
<dbReference type="PANTHER" id="PTHR33336">
    <property type="entry name" value="QUINOL MONOOXYGENASE YGIN-RELATED"/>
    <property type="match status" value="1"/>
</dbReference>